<dbReference type="AlphaFoldDB" id="A0A182UGD2"/>
<dbReference type="EnsemblMetazoa" id="AMEC019921-RA">
    <property type="protein sequence ID" value="AMEC019921-PA"/>
    <property type="gene ID" value="AMEC019921"/>
</dbReference>
<name>A0A182UGD2_9DIPT</name>
<dbReference type="Proteomes" id="UP000075902">
    <property type="component" value="Unassembled WGS sequence"/>
</dbReference>
<keyword evidence="2" id="KW-1185">Reference proteome</keyword>
<organism evidence="1 2">
    <name type="scientific">Anopheles melas</name>
    <dbReference type="NCBI Taxonomy" id="34690"/>
    <lineage>
        <taxon>Eukaryota</taxon>
        <taxon>Metazoa</taxon>
        <taxon>Ecdysozoa</taxon>
        <taxon>Arthropoda</taxon>
        <taxon>Hexapoda</taxon>
        <taxon>Insecta</taxon>
        <taxon>Pterygota</taxon>
        <taxon>Neoptera</taxon>
        <taxon>Endopterygota</taxon>
        <taxon>Diptera</taxon>
        <taxon>Nematocera</taxon>
        <taxon>Culicoidea</taxon>
        <taxon>Culicidae</taxon>
        <taxon>Anophelinae</taxon>
        <taxon>Anopheles</taxon>
    </lineage>
</organism>
<protein>
    <submittedName>
        <fullName evidence="1">Uncharacterized protein</fullName>
    </submittedName>
</protein>
<proteinExistence type="predicted"/>
<reference evidence="1" key="2">
    <citation type="submission" date="2020-05" db="UniProtKB">
        <authorList>
            <consortium name="EnsemblMetazoa"/>
        </authorList>
    </citation>
    <scope>IDENTIFICATION</scope>
    <source>
        <strain evidence="1">CM1001059</strain>
    </source>
</reference>
<sequence length="166" mass="17871">MDDEDEADAEVVGAWGLGLAAGASVFEPDGTALRPLRSIFSIALPALRRSHDFSAADSAPPCSSRSPFLLMNAFSMRNVFCADSTSFFSPSSQRAIVFSPSTLQRVSSGRSCSSHQSFAGTFDRASDVSFTSSSFTILREIMFLICTWNLSGRLYAMCPSVTIAVR</sequence>
<evidence type="ECO:0000313" key="1">
    <source>
        <dbReference type="EnsemblMetazoa" id="AMEC019921-PA"/>
    </source>
</evidence>
<reference evidence="2" key="1">
    <citation type="submission" date="2014-01" db="EMBL/GenBank/DDBJ databases">
        <title>The Genome Sequence of Anopheles melas CM1001059_A (V2).</title>
        <authorList>
            <consortium name="The Broad Institute Genomics Platform"/>
            <person name="Neafsey D.E."/>
            <person name="Besansky N."/>
            <person name="Howell P."/>
            <person name="Walton C."/>
            <person name="Young S.K."/>
            <person name="Zeng Q."/>
            <person name="Gargeya S."/>
            <person name="Fitzgerald M."/>
            <person name="Haas B."/>
            <person name="Abouelleil A."/>
            <person name="Allen A.W."/>
            <person name="Alvarado L."/>
            <person name="Arachchi H.M."/>
            <person name="Berlin A.M."/>
            <person name="Chapman S.B."/>
            <person name="Gainer-Dewar J."/>
            <person name="Goldberg J."/>
            <person name="Griggs A."/>
            <person name="Gujja S."/>
            <person name="Hansen M."/>
            <person name="Howarth C."/>
            <person name="Imamovic A."/>
            <person name="Ireland A."/>
            <person name="Larimer J."/>
            <person name="McCowan C."/>
            <person name="Murphy C."/>
            <person name="Pearson M."/>
            <person name="Poon T.W."/>
            <person name="Priest M."/>
            <person name="Roberts A."/>
            <person name="Saif S."/>
            <person name="Shea T."/>
            <person name="Sisk P."/>
            <person name="Sykes S."/>
            <person name="Wortman J."/>
            <person name="Nusbaum C."/>
            <person name="Birren B."/>
        </authorList>
    </citation>
    <scope>NUCLEOTIDE SEQUENCE [LARGE SCALE GENOMIC DNA]</scope>
    <source>
        <strain evidence="2">CM1001059</strain>
    </source>
</reference>
<evidence type="ECO:0000313" key="2">
    <source>
        <dbReference type="Proteomes" id="UP000075902"/>
    </source>
</evidence>
<dbReference type="VEuPathDB" id="VectorBase:AMEC019921"/>
<accession>A0A182UGD2</accession>